<accession>F7F9C6</accession>
<feature type="transmembrane region" description="Helical" evidence="6">
    <location>
        <begin position="398"/>
        <end position="415"/>
    </location>
</feature>
<protein>
    <recommendedName>
        <fullName evidence="9">Solute carrier family 7 member 7</fullName>
    </recommendedName>
</protein>
<dbReference type="GeneTree" id="ENSGT00940000164654"/>
<dbReference type="InterPro" id="IPR050598">
    <property type="entry name" value="AminoAcid_Transporter"/>
</dbReference>
<proteinExistence type="predicted"/>
<evidence type="ECO:0000256" key="2">
    <source>
        <dbReference type="ARBA" id="ARBA00022692"/>
    </source>
</evidence>
<reference evidence="7" key="2">
    <citation type="submission" date="2025-08" db="UniProtKB">
        <authorList>
            <consortium name="Ensembl"/>
        </authorList>
    </citation>
    <scope>IDENTIFICATION</scope>
</reference>
<feature type="compositionally biased region" description="Basic and acidic residues" evidence="5">
    <location>
        <begin position="33"/>
        <end position="48"/>
    </location>
</feature>
<reference evidence="7 8" key="1">
    <citation type="journal article" date="2007" name="Nature">
        <title>Genome of the marsupial Monodelphis domestica reveals innovation in non-coding sequences.</title>
        <authorList>
            <person name="Mikkelsen T.S."/>
            <person name="Wakefield M.J."/>
            <person name="Aken B."/>
            <person name="Amemiya C.T."/>
            <person name="Chang J.L."/>
            <person name="Duke S."/>
            <person name="Garber M."/>
            <person name="Gentles A.J."/>
            <person name="Goodstadt L."/>
            <person name="Heger A."/>
            <person name="Jurka J."/>
            <person name="Kamal M."/>
            <person name="Mauceli E."/>
            <person name="Searle S.M."/>
            <person name="Sharpe T."/>
            <person name="Baker M.L."/>
            <person name="Batzer M.A."/>
            <person name="Benos P.V."/>
            <person name="Belov K."/>
            <person name="Clamp M."/>
            <person name="Cook A."/>
            <person name="Cuff J."/>
            <person name="Das R."/>
            <person name="Davidow L."/>
            <person name="Deakin J.E."/>
            <person name="Fazzari M.J."/>
            <person name="Glass J.L."/>
            <person name="Grabherr M."/>
            <person name="Greally J.M."/>
            <person name="Gu W."/>
            <person name="Hore T.A."/>
            <person name="Huttley G.A."/>
            <person name="Kleber M."/>
            <person name="Jirtle R.L."/>
            <person name="Koina E."/>
            <person name="Lee J.T."/>
            <person name="Mahony S."/>
            <person name="Marra M.A."/>
            <person name="Miller R.D."/>
            <person name="Nicholls R.D."/>
            <person name="Oda M."/>
            <person name="Papenfuss A.T."/>
            <person name="Parra Z.E."/>
            <person name="Pollock D.D."/>
            <person name="Ray D.A."/>
            <person name="Schein J.E."/>
            <person name="Speed T.P."/>
            <person name="Thompson K."/>
            <person name="VandeBerg J.L."/>
            <person name="Wade C.M."/>
            <person name="Walker J.A."/>
            <person name="Waters P.D."/>
            <person name="Webber C."/>
            <person name="Weidman J.R."/>
            <person name="Xie X."/>
            <person name="Zody M.C."/>
            <person name="Baldwin J."/>
            <person name="Abdouelleil A."/>
            <person name="Abdulkadir J."/>
            <person name="Abebe A."/>
            <person name="Abera B."/>
            <person name="Abreu J."/>
            <person name="Acer S.C."/>
            <person name="Aftuck L."/>
            <person name="Alexander A."/>
            <person name="An P."/>
            <person name="Anderson E."/>
            <person name="Anderson S."/>
            <person name="Arachi H."/>
            <person name="Azer M."/>
            <person name="Bachantsang P."/>
            <person name="Barry A."/>
            <person name="Bayul T."/>
            <person name="Berlin A."/>
            <person name="Bessette D."/>
            <person name="Bloom T."/>
            <person name="Bloom T."/>
            <person name="Boguslavskiy L."/>
            <person name="Bonnet C."/>
            <person name="Boukhgalter B."/>
            <person name="Bourzgui I."/>
            <person name="Brown A."/>
            <person name="Cahill P."/>
            <person name="Channer S."/>
            <person name="Cheshatsang Y."/>
            <person name="Chuda L."/>
            <person name="Citroen M."/>
            <person name="Collymore A."/>
            <person name="Cooke P."/>
            <person name="Costello M."/>
            <person name="D'Aco K."/>
            <person name="Daza R."/>
            <person name="De Haan G."/>
            <person name="DeGray S."/>
            <person name="DeMaso C."/>
            <person name="Dhargay N."/>
            <person name="Dooley K."/>
            <person name="Dooley E."/>
            <person name="Doricent M."/>
            <person name="Dorje P."/>
            <person name="Dorjee K."/>
            <person name="Dupes A."/>
            <person name="Elong R."/>
            <person name="Falk J."/>
            <person name="Farina A."/>
            <person name="Faro S."/>
            <person name="Ferguson D."/>
            <person name="Fisher S."/>
            <person name="Foley C.D."/>
            <person name="Franke A."/>
            <person name="Friedrich D."/>
            <person name="Gadbois L."/>
            <person name="Gearin G."/>
            <person name="Gearin C.R."/>
            <person name="Giannoukos G."/>
            <person name="Goode T."/>
            <person name="Graham J."/>
            <person name="Grandbois E."/>
            <person name="Grewal S."/>
            <person name="Gyaltsen K."/>
            <person name="Hafez N."/>
            <person name="Hagos B."/>
            <person name="Hall J."/>
            <person name="Henson C."/>
            <person name="Hollinger A."/>
            <person name="Honan T."/>
            <person name="Huard M.D."/>
            <person name="Hughes L."/>
            <person name="Hurhula B."/>
            <person name="Husby M.E."/>
            <person name="Kamat A."/>
            <person name="Kanga B."/>
            <person name="Kashin S."/>
            <person name="Khazanovich D."/>
            <person name="Kisner P."/>
            <person name="Lance K."/>
            <person name="Lara M."/>
            <person name="Lee W."/>
            <person name="Lennon N."/>
            <person name="Letendre F."/>
            <person name="LeVine R."/>
            <person name="Lipovsky A."/>
            <person name="Liu X."/>
            <person name="Liu J."/>
            <person name="Liu S."/>
            <person name="Lokyitsang T."/>
            <person name="Lokyitsang Y."/>
            <person name="Lubonja R."/>
            <person name="Lui A."/>
            <person name="MacDonald P."/>
            <person name="Magnisalis V."/>
            <person name="Maru K."/>
            <person name="Matthews C."/>
            <person name="McCusker W."/>
            <person name="McDonough S."/>
            <person name="Mehta T."/>
            <person name="Meldrim J."/>
            <person name="Meneus L."/>
            <person name="Mihai O."/>
            <person name="Mihalev A."/>
            <person name="Mihova T."/>
            <person name="Mittelman R."/>
            <person name="Mlenga V."/>
            <person name="Montmayeur A."/>
            <person name="Mulrain L."/>
            <person name="Navidi A."/>
            <person name="Naylor J."/>
            <person name="Negash T."/>
            <person name="Nguyen T."/>
            <person name="Nguyen N."/>
            <person name="Nicol R."/>
            <person name="Norbu C."/>
            <person name="Norbu N."/>
            <person name="Novod N."/>
            <person name="O'Neill B."/>
            <person name="Osman S."/>
            <person name="Markiewicz E."/>
            <person name="Oyono O.L."/>
            <person name="Patti C."/>
            <person name="Phunkhang P."/>
            <person name="Pierre F."/>
            <person name="Priest M."/>
            <person name="Raghuraman S."/>
            <person name="Rege F."/>
            <person name="Reyes R."/>
            <person name="Rise C."/>
            <person name="Rogov P."/>
            <person name="Ross K."/>
            <person name="Ryan E."/>
            <person name="Settipalli S."/>
            <person name="Shea T."/>
            <person name="Sherpa N."/>
            <person name="Shi L."/>
            <person name="Shih D."/>
            <person name="Sparrow T."/>
            <person name="Spaulding J."/>
            <person name="Stalker J."/>
            <person name="Stange-Thomann N."/>
            <person name="Stavropoulos S."/>
            <person name="Stone C."/>
            <person name="Strader C."/>
            <person name="Tesfaye S."/>
            <person name="Thomson T."/>
            <person name="Thoulutsang Y."/>
            <person name="Thoulutsang D."/>
            <person name="Topham K."/>
            <person name="Topping I."/>
            <person name="Tsamla T."/>
            <person name="Vassiliev H."/>
            <person name="Vo A."/>
            <person name="Wangchuk T."/>
            <person name="Wangdi T."/>
            <person name="Weiand M."/>
            <person name="Wilkinson J."/>
            <person name="Wilson A."/>
            <person name="Yadav S."/>
            <person name="Young G."/>
            <person name="Yu Q."/>
            <person name="Zembek L."/>
            <person name="Zhong D."/>
            <person name="Zimmer A."/>
            <person name="Zwirko Z."/>
            <person name="Jaffe D.B."/>
            <person name="Alvarez P."/>
            <person name="Brockman W."/>
            <person name="Butler J."/>
            <person name="Chin C."/>
            <person name="Gnerre S."/>
            <person name="MacCallum I."/>
            <person name="Graves J.A."/>
            <person name="Ponting C.P."/>
            <person name="Breen M."/>
            <person name="Samollow P.B."/>
            <person name="Lander E.S."/>
            <person name="Lindblad-Toh K."/>
        </authorList>
    </citation>
    <scope>NUCLEOTIDE SEQUENCE [LARGE SCALE GENOMIC DNA]</scope>
</reference>
<organism evidence="7 8">
    <name type="scientific">Monodelphis domestica</name>
    <name type="common">Gray short-tailed opossum</name>
    <dbReference type="NCBI Taxonomy" id="13616"/>
    <lineage>
        <taxon>Eukaryota</taxon>
        <taxon>Metazoa</taxon>
        <taxon>Chordata</taxon>
        <taxon>Craniata</taxon>
        <taxon>Vertebrata</taxon>
        <taxon>Euteleostomi</taxon>
        <taxon>Mammalia</taxon>
        <taxon>Metatheria</taxon>
        <taxon>Didelphimorphia</taxon>
        <taxon>Didelphidae</taxon>
        <taxon>Monodelphis</taxon>
    </lineage>
</organism>
<dbReference type="Gene3D" id="1.20.1740.10">
    <property type="entry name" value="Amino acid/polyamine transporter I"/>
    <property type="match status" value="1"/>
</dbReference>
<feature type="transmembrane region" description="Helical" evidence="6">
    <location>
        <begin position="165"/>
        <end position="183"/>
    </location>
</feature>
<dbReference type="OMA" id="RYGHYCA"/>
<evidence type="ECO:0000256" key="3">
    <source>
        <dbReference type="ARBA" id="ARBA00022989"/>
    </source>
</evidence>
<feature type="transmembrane region" description="Helical" evidence="6">
    <location>
        <begin position="369"/>
        <end position="386"/>
    </location>
</feature>
<feature type="transmembrane region" description="Helical" evidence="6">
    <location>
        <begin position="234"/>
        <end position="254"/>
    </location>
</feature>
<feature type="compositionally biased region" description="Basic and acidic residues" evidence="5">
    <location>
        <begin position="8"/>
        <end position="24"/>
    </location>
</feature>
<evidence type="ECO:0000256" key="5">
    <source>
        <dbReference type="SAM" id="MobiDB-lite"/>
    </source>
</evidence>
<name>F7F9C6_MONDO</name>
<evidence type="ECO:0000256" key="4">
    <source>
        <dbReference type="ARBA" id="ARBA00023136"/>
    </source>
</evidence>
<dbReference type="AlphaFoldDB" id="F7F9C6"/>
<evidence type="ECO:0000256" key="6">
    <source>
        <dbReference type="SAM" id="Phobius"/>
    </source>
</evidence>
<comment type="subcellular location">
    <subcellularLocation>
        <location evidence="1">Membrane</location>
        <topology evidence="1">Multi-pass membrane protein</topology>
    </subcellularLocation>
</comment>
<feature type="transmembrane region" description="Helical" evidence="6">
    <location>
        <begin position="266"/>
        <end position="286"/>
    </location>
</feature>
<dbReference type="GO" id="GO:0015179">
    <property type="term" value="F:L-amino acid transmembrane transporter activity"/>
    <property type="evidence" value="ECO:0000318"/>
    <property type="project" value="GO_Central"/>
</dbReference>
<evidence type="ECO:0000313" key="8">
    <source>
        <dbReference type="Proteomes" id="UP000002280"/>
    </source>
</evidence>
<dbReference type="STRING" id="13616.ENSMODP00000009569"/>
<evidence type="ECO:0000256" key="1">
    <source>
        <dbReference type="ARBA" id="ARBA00004141"/>
    </source>
</evidence>
<sequence>MRSPGTETEQKGLQFEKEYKERNASQENGGEGGDQHLAPKAENRTEDSAEMKQNITFGDSSGISMSPKGVLKHSASYGLSLIIWTLGGIFSLFGALCYTELGTTIIKSGASYAYILEAFGDFVAFIRLWSSLLIIEPTTQAVIAITFANYMVQPLFAHCEPPYAAIRWIAAACICSLTFINCISVKWGTKVQDVFTYAKILTFIVVISVGIYKICKGETDNFKDPFEGSTSDPGLMALALYSALFSYSGWDTLNFITEEMKNPERYLAMPIVTVIYLLTNVAYYVVLDMPEVLGSDAVALTFGNKVFDYDQWLIPIAVTMSCYSGLNSSIIAASRLFYVASREGHLLGLTALLYLLVEDVFQLINYYSFSYWLFVGLSIAGLIYLRFLEPNRPRPIKVMVYCLCTLFLVIIPLYSDTTNSFIGIGIGLSGIPAYFLGVYLLVRSDLQVSKGSNVSTTKYVQILCYCCLSDLDAIQEKADEKVK</sequence>
<keyword evidence="8" id="KW-1185">Reference proteome</keyword>
<dbReference type="Ensembl" id="ENSMODT00000009758.3">
    <property type="protein sequence ID" value="ENSMODP00000009569.3"/>
    <property type="gene ID" value="ENSMODG00000007706.3"/>
</dbReference>
<dbReference type="eggNOG" id="KOG1287">
    <property type="taxonomic scope" value="Eukaryota"/>
</dbReference>
<feature type="transmembrane region" description="Helical" evidence="6">
    <location>
        <begin position="421"/>
        <end position="442"/>
    </location>
</feature>
<dbReference type="GO" id="GO:0016020">
    <property type="term" value="C:membrane"/>
    <property type="evidence" value="ECO:0007669"/>
    <property type="project" value="UniProtKB-SubCell"/>
</dbReference>
<dbReference type="Proteomes" id="UP000002280">
    <property type="component" value="Chromosome 3"/>
</dbReference>
<feature type="transmembrane region" description="Helical" evidence="6">
    <location>
        <begin position="75"/>
        <end position="98"/>
    </location>
</feature>
<dbReference type="Bgee" id="ENSMODG00000007706">
    <property type="expression patterns" value="Expressed in blood and 6 other cell types or tissues"/>
</dbReference>
<keyword evidence="3 6" id="KW-1133">Transmembrane helix</keyword>
<dbReference type="Pfam" id="PF13520">
    <property type="entry name" value="AA_permease_2"/>
    <property type="match status" value="1"/>
</dbReference>
<dbReference type="InterPro" id="IPR002293">
    <property type="entry name" value="AA/rel_permease1"/>
</dbReference>
<keyword evidence="4 6" id="KW-0472">Membrane</keyword>
<dbReference type="FunFam" id="1.20.1740.10:FF:000056">
    <property type="entry name" value="Y+L amino acid transporter 2"/>
    <property type="match status" value="1"/>
</dbReference>
<reference evidence="7" key="3">
    <citation type="submission" date="2025-09" db="UniProtKB">
        <authorList>
            <consortium name="Ensembl"/>
        </authorList>
    </citation>
    <scope>IDENTIFICATION</scope>
</reference>
<dbReference type="GO" id="GO:0003333">
    <property type="term" value="P:amino acid transmembrane transport"/>
    <property type="evidence" value="ECO:0000318"/>
    <property type="project" value="GO_Central"/>
</dbReference>
<evidence type="ECO:0008006" key="9">
    <source>
        <dbReference type="Google" id="ProtNLM"/>
    </source>
</evidence>
<dbReference type="PANTHER" id="PTHR11785:SF213">
    <property type="entry name" value="Y+L AMINO ACID TRANSPORTER 2"/>
    <property type="match status" value="1"/>
</dbReference>
<dbReference type="InParanoid" id="F7F9C6"/>
<feature type="region of interest" description="Disordered" evidence="5">
    <location>
        <begin position="1"/>
        <end position="48"/>
    </location>
</feature>
<dbReference type="HOGENOM" id="CLU_007946_3_0_1"/>
<dbReference type="PANTHER" id="PTHR11785">
    <property type="entry name" value="AMINO ACID TRANSPORTER"/>
    <property type="match status" value="1"/>
</dbReference>
<evidence type="ECO:0000313" key="7">
    <source>
        <dbReference type="Ensembl" id="ENSMODP00000009569.3"/>
    </source>
</evidence>
<keyword evidence="2 6" id="KW-0812">Transmembrane</keyword>
<feature type="transmembrane region" description="Helical" evidence="6">
    <location>
        <begin position="195"/>
        <end position="214"/>
    </location>
</feature>